<dbReference type="SUPFAM" id="SSF51679">
    <property type="entry name" value="Bacterial luciferase-like"/>
    <property type="match status" value="1"/>
</dbReference>
<organism evidence="2 3">
    <name type="scientific">Streptomyces noursei</name>
    <name type="common">Streptomyces albulus</name>
    <dbReference type="NCBI Taxonomy" id="1971"/>
    <lineage>
        <taxon>Bacteria</taxon>
        <taxon>Bacillati</taxon>
        <taxon>Actinomycetota</taxon>
        <taxon>Actinomycetes</taxon>
        <taxon>Kitasatosporales</taxon>
        <taxon>Streptomycetaceae</taxon>
        <taxon>Streptomyces</taxon>
    </lineage>
</organism>
<comment type="caution">
    <text evidence="2">The sequence shown here is derived from an EMBL/GenBank/DDBJ whole genome shotgun (WGS) entry which is preliminary data.</text>
</comment>
<accession>A0A2N8P7U3</accession>
<dbReference type="EMBL" id="LJSN01000003">
    <property type="protein sequence ID" value="PNE37085.1"/>
    <property type="molecule type" value="Genomic_DNA"/>
</dbReference>
<dbReference type="RefSeq" id="WP_258018031.1">
    <property type="nucleotide sequence ID" value="NZ_LJSN01000003.1"/>
</dbReference>
<dbReference type="GO" id="GO:0016705">
    <property type="term" value="F:oxidoreductase activity, acting on paired donors, with incorporation or reduction of molecular oxygen"/>
    <property type="evidence" value="ECO:0007669"/>
    <property type="project" value="InterPro"/>
</dbReference>
<gene>
    <name evidence="2" type="ORF">AOB60_22015</name>
</gene>
<dbReference type="InterPro" id="IPR036661">
    <property type="entry name" value="Luciferase-like_sf"/>
</dbReference>
<protein>
    <submittedName>
        <fullName evidence="2">Uncharacterized protein</fullName>
    </submittedName>
</protein>
<dbReference type="AlphaFoldDB" id="A0A2N8P7U3"/>
<feature type="compositionally biased region" description="Basic residues" evidence="1">
    <location>
        <begin position="87"/>
        <end position="99"/>
    </location>
</feature>
<dbReference type="Gene3D" id="3.20.20.30">
    <property type="entry name" value="Luciferase-like domain"/>
    <property type="match status" value="1"/>
</dbReference>
<evidence type="ECO:0000256" key="1">
    <source>
        <dbReference type="SAM" id="MobiDB-lite"/>
    </source>
</evidence>
<feature type="compositionally biased region" description="Basic and acidic residues" evidence="1">
    <location>
        <begin position="142"/>
        <end position="157"/>
    </location>
</feature>
<evidence type="ECO:0000313" key="2">
    <source>
        <dbReference type="EMBL" id="PNE37085.1"/>
    </source>
</evidence>
<name>A0A2N8P7U3_STRNR</name>
<evidence type="ECO:0000313" key="3">
    <source>
        <dbReference type="Proteomes" id="UP000236047"/>
    </source>
</evidence>
<reference evidence="3" key="1">
    <citation type="submission" date="2015-09" db="EMBL/GenBank/DDBJ databases">
        <authorList>
            <person name="Graham D.E."/>
            <person name="Mahan K.M."/>
            <person name="Klingeman D.M."/>
            <person name="Fida T."/>
            <person name="Giannone R.J."/>
            <person name="Hettich R.L."/>
            <person name="Parry R.J."/>
            <person name="Spain J.C."/>
        </authorList>
    </citation>
    <scope>NUCLEOTIDE SEQUENCE [LARGE SCALE GENOMIC DNA]</scope>
    <source>
        <strain evidence="3">JCM 4701</strain>
    </source>
</reference>
<proteinExistence type="predicted"/>
<feature type="region of interest" description="Disordered" evidence="1">
    <location>
        <begin position="55"/>
        <end position="99"/>
    </location>
</feature>
<sequence>MDLYRDAATTAGHTLRIATSLPLVVANTDTQAEHLADRHIARHLEVWREAMESWNGHESGEYPDNGRKTVPHPPRLPARDRTGGVRAHQKALSRRRRPMSHTAVLSLDLEGVEAADFEVVEANEYSSALMPATGPLPGGADGRLRVRRGDNRPGDYR</sequence>
<dbReference type="Proteomes" id="UP000236047">
    <property type="component" value="Unassembled WGS sequence"/>
</dbReference>
<feature type="compositionally biased region" description="Basic and acidic residues" evidence="1">
    <location>
        <begin position="58"/>
        <end position="67"/>
    </location>
</feature>
<keyword evidence="3" id="KW-1185">Reference proteome</keyword>
<feature type="region of interest" description="Disordered" evidence="1">
    <location>
        <begin position="129"/>
        <end position="157"/>
    </location>
</feature>